<organism evidence="8">
    <name type="scientific">marine sediment metagenome</name>
    <dbReference type="NCBI Taxonomy" id="412755"/>
    <lineage>
        <taxon>unclassified sequences</taxon>
        <taxon>metagenomes</taxon>
        <taxon>ecological metagenomes</taxon>
    </lineage>
</organism>
<dbReference type="GO" id="GO:0046872">
    <property type="term" value="F:metal ion binding"/>
    <property type="evidence" value="ECO:0007669"/>
    <property type="project" value="UniProtKB-KW"/>
</dbReference>
<comment type="caution">
    <text evidence="8">The sequence shown here is derived from an EMBL/GenBank/DDBJ whole genome shotgun (WGS) entry which is preliminary data.</text>
</comment>
<dbReference type="PANTHER" id="PTHR46986:SF1">
    <property type="entry name" value="ENDORIBONUCLEASE YBEY, CHLOROPLASTIC"/>
    <property type="match status" value="1"/>
</dbReference>
<keyword evidence="7" id="KW-0862">Zinc</keyword>
<dbReference type="AlphaFoldDB" id="A0A0F9S8B7"/>
<evidence type="ECO:0000256" key="1">
    <source>
        <dbReference type="ARBA" id="ARBA00001947"/>
    </source>
</evidence>
<reference evidence="8" key="1">
    <citation type="journal article" date="2015" name="Nature">
        <title>Complex archaea that bridge the gap between prokaryotes and eukaryotes.</title>
        <authorList>
            <person name="Spang A."/>
            <person name="Saw J.H."/>
            <person name="Jorgensen S.L."/>
            <person name="Zaremba-Niedzwiedzka K."/>
            <person name="Martijn J."/>
            <person name="Lind A.E."/>
            <person name="van Eijk R."/>
            <person name="Schleper C."/>
            <person name="Guy L."/>
            <person name="Ettema T.J."/>
        </authorList>
    </citation>
    <scope>NUCLEOTIDE SEQUENCE</scope>
</reference>
<evidence type="ECO:0000256" key="6">
    <source>
        <dbReference type="ARBA" id="ARBA00022801"/>
    </source>
</evidence>
<keyword evidence="5" id="KW-0255">Endonuclease</keyword>
<dbReference type="NCBIfam" id="TIGR00043">
    <property type="entry name" value="rRNA maturation RNase YbeY"/>
    <property type="match status" value="1"/>
</dbReference>
<dbReference type="Pfam" id="PF02130">
    <property type="entry name" value="YbeY"/>
    <property type="match status" value="1"/>
</dbReference>
<evidence type="ECO:0000256" key="2">
    <source>
        <dbReference type="ARBA" id="ARBA00010875"/>
    </source>
</evidence>
<keyword evidence="6" id="KW-0378">Hydrolase</keyword>
<gene>
    <name evidence="8" type="ORF">LCGC14_0484640</name>
</gene>
<evidence type="ECO:0000313" key="8">
    <source>
        <dbReference type="EMBL" id="KKN65155.1"/>
    </source>
</evidence>
<dbReference type="PANTHER" id="PTHR46986">
    <property type="entry name" value="ENDORIBONUCLEASE YBEY, CHLOROPLASTIC"/>
    <property type="match status" value="1"/>
</dbReference>
<comment type="similarity">
    <text evidence="2">Belongs to the endoribonuclease YbeY family.</text>
</comment>
<accession>A0A0F9S8B7</accession>
<keyword evidence="4" id="KW-0479">Metal-binding</keyword>
<proteinExistence type="inferred from homology"/>
<evidence type="ECO:0000256" key="5">
    <source>
        <dbReference type="ARBA" id="ARBA00022759"/>
    </source>
</evidence>
<dbReference type="EMBL" id="LAZR01000533">
    <property type="protein sequence ID" value="KKN65155.1"/>
    <property type="molecule type" value="Genomic_DNA"/>
</dbReference>
<evidence type="ECO:0000256" key="4">
    <source>
        <dbReference type="ARBA" id="ARBA00022723"/>
    </source>
</evidence>
<evidence type="ECO:0000256" key="7">
    <source>
        <dbReference type="ARBA" id="ARBA00022833"/>
    </source>
</evidence>
<dbReference type="PROSITE" id="PS01306">
    <property type="entry name" value="UPF0054"/>
    <property type="match status" value="1"/>
</dbReference>
<dbReference type="InterPro" id="IPR020549">
    <property type="entry name" value="YbeY_CS"/>
</dbReference>
<dbReference type="HAMAP" id="MF_00009">
    <property type="entry name" value="Endoribonucl_YbeY"/>
    <property type="match status" value="1"/>
</dbReference>
<dbReference type="InterPro" id="IPR023091">
    <property type="entry name" value="MetalPrtase_cat_dom_sf_prd"/>
</dbReference>
<dbReference type="GO" id="GO:0006364">
    <property type="term" value="P:rRNA processing"/>
    <property type="evidence" value="ECO:0007669"/>
    <property type="project" value="InterPro"/>
</dbReference>
<dbReference type="GO" id="GO:0004519">
    <property type="term" value="F:endonuclease activity"/>
    <property type="evidence" value="ECO:0007669"/>
    <property type="project" value="UniProtKB-KW"/>
</dbReference>
<comment type="cofactor">
    <cofactor evidence="1">
        <name>Zn(2+)</name>
        <dbReference type="ChEBI" id="CHEBI:29105"/>
    </cofactor>
</comment>
<name>A0A0F9S8B7_9ZZZZ</name>
<dbReference type="InterPro" id="IPR002036">
    <property type="entry name" value="YbeY"/>
</dbReference>
<evidence type="ECO:0000256" key="3">
    <source>
        <dbReference type="ARBA" id="ARBA00022722"/>
    </source>
</evidence>
<dbReference type="GO" id="GO:0004222">
    <property type="term" value="F:metalloendopeptidase activity"/>
    <property type="evidence" value="ECO:0007669"/>
    <property type="project" value="InterPro"/>
</dbReference>
<dbReference type="Gene3D" id="3.40.390.30">
    <property type="entry name" value="Metalloproteases ('zincins'), catalytic domain"/>
    <property type="match status" value="1"/>
</dbReference>
<keyword evidence="3" id="KW-0540">Nuclease</keyword>
<dbReference type="SUPFAM" id="SSF55486">
    <property type="entry name" value="Metalloproteases ('zincins'), catalytic domain"/>
    <property type="match status" value="1"/>
</dbReference>
<protein>
    <submittedName>
        <fullName evidence="8">Uncharacterized protein</fullName>
    </submittedName>
</protein>
<sequence length="147" mass="16954">MEIIVSDRQNSKINIDLIEDLSDHCLSRLNAAADTELSMSLVLADEISQLNLRYRKQDKPTDVLSFSYKEEPQIIKLLGDIVLCPEQAQKKAKENERDFDEYFALLIAHSILHLFGYSHDDDDDAKVMSEKEQQLLKSFDFGNRSFK</sequence>